<evidence type="ECO:0000256" key="1">
    <source>
        <dbReference type="ARBA" id="ARBA00023015"/>
    </source>
</evidence>
<feature type="domain" description="HTH araC/xylS-type" evidence="4">
    <location>
        <begin position="215"/>
        <end position="313"/>
    </location>
</feature>
<sequence length="325" mass="35386">MRPHRVVMAVTDDMPIFEAAVPCQVFGVDRPHLADPWYQFSAVPVGTAPVRLSPGFTLAPARHGWDLASTDTLVVPACTNVHDDPPAELVDVVREAYRRGIRILSICSGAFVLAAAGVLDGRRATTHWLHAEELSRRYPAVRVDPSVLYVEDANVITSAGTVAGIDACLHVVRVDHGAAVAAELARRLVTPPHRDGGQAQYHRPTSPVVRDDWLAALLDWAGEHLHLPLSTADLAAQANVSVRTVERRFAEALGMSPLRWLLQQRVRRAQQFLETSDRPIGWIAATCGFGGPASLRAHFARIVGVSPTAYRRTFHERAGAARIAS</sequence>
<keyword evidence="3" id="KW-0804">Transcription</keyword>
<organism evidence="5 6">
    <name type="scientific">Nonomuraea africana</name>
    <dbReference type="NCBI Taxonomy" id="46171"/>
    <lineage>
        <taxon>Bacteria</taxon>
        <taxon>Bacillati</taxon>
        <taxon>Actinomycetota</taxon>
        <taxon>Actinomycetes</taxon>
        <taxon>Streptosporangiales</taxon>
        <taxon>Streptosporangiaceae</taxon>
        <taxon>Nonomuraea</taxon>
    </lineage>
</organism>
<dbReference type="PANTHER" id="PTHR43130:SF3">
    <property type="entry name" value="HTH-TYPE TRANSCRIPTIONAL REGULATOR RV1931C"/>
    <property type="match status" value="1"/>
</dbReference>
<dbReference type="InterPro" id="IPR029062">
    <property type="entry name" value="Class_I_gatase-like"/>
</dbReference>
<protein>
    <submittedName>
        <fullName evidence="5">AraC family transcriptional activator FtrA</fullName>
    </submittedName>
</protein>
<dbReference type="PROSITE" id="PS00041">
    <property type="entry name" value="HTH_ARAC_FAMILY_1"/>
    <property type="match status" value="1"/>
</dbReference>
<dbReference type="PROSITE" id="PS01124">
    <property type="entry name" value="HTH_ARAC_FAMILY_2"/>
    <property type="match status" value="1"/>
</dbReference>
<dbReference type="InterPro" id="IPR052158">
    <property type="entry name" value="INH-QAR"/>
</dbReference>
<accession>A0ABR9KPF4</accession>
<dbReference type="EMBL" id="JADBEF010000001">
    <property type="protein sequence ID" value="MBE1563902.1"/>
    <property type="molecule type" value="Genomic_DNA"/>
</dbReference>
<dbReference type="CDD" id="cd03137">
    <property type="entry name" value="GATase1_AraC_1"/>
    <property type="match status" value="1"/>
</dbReference>
<keyword evidence="2" id="KW-0238">DNA-binding</keyword>
<dbReference type="Gene3D" id="1.10.10.60">
    <property type="entry name" value="Homeodomain-like"/>
    <property type="match status" value="1"/>
</dbReference>
<dbReference type="InterPro" id="IPR009057">
    <property type="entry name" value="Homeodomain-like_sf"/>
</dbReference>
<name>A0ABR9KPF4_9ACTN</name>
<dbReference type="Pfam" id="PF01965">
    <property type="entry name" value="DJ-1_PfpI"/>
    <property type="match status" value="1"/>
</dbReference>
<evidence type="ECO:0000256" key="2">
    <source>
        <dbReference type="ARBA" id="ARBA00023125"/>
    </source>
</evidence>
<reference evidence="5 6" key="1">
    <citation type="submission" date="2020-10" db="EMBL/GenBank/DDBJ databases">
        <title>Sequencing the genomes of 1000 actinobacteria strains.</title>
        <authorList>
            <person name="Klenk H.-P."/>
        </authorList>
    </citation>
    <scope>NUCLEOTIDE SEQUENCE [LARGE SCALE GENOMIC DNA]</scope>
    <source>
        <strain evidence="5 6">DSM 43748</strain>
    </source>
</reference>
<dbReference type="Gene3D" id="3.40.50.880">
    <property type="match status" value="1"/>
</dbReference>
<dbReference type="InterPro" id="IPR018060">
    <property type="entry name" value="HTH_AraC"/>
</dbReference>
<evidence type="ECO:0000313" key="5">
    <source>
        <dbReference type="EMBL" id="MBE1563902.1"/>
    </source>
</evidence>
<gene>
    <name evidence="5" type="ORF">H4W81_006681</name>
</gene>
<dbReference type="InterPro" id="IPR002818">
    <property type="entry name" value="DJ-1/PfpI"/>
</dbReference>
<dbReference type="SUPFAM" id="SSF46689">
    <property type="entry name" value="Homeodomain-like"/>
    <property type="match status" value="2"/>
</dbReference>
<evidence type="ECO:0000313" key="6">
    <source>
        <dbReference type="Proteomes" id="UP000661607"/>
    </source>
</evidence>
<dbReference type="PANTHER" id="PTHR43130">
    <property type="entry name" value="ARAC-FAMILY TRANSCRIPTIONAL REGULATOR"/>
    <property type="match status" value="1"/>
</dbReference>
<keyword evidence="6" id="KW-1185">Reference proteome</keyword>
<evidence type="ECO:0000259" key="4">
    <source>
        <dbReference type="PROSITE" id="PS01124"/>
    </source>
</evidence>
<evidence type="ECO:0000256" key="3">
    <source>
        <dbReference type="ARBA" id="ARBA00023163"/>
    </source>
</evidence>
<dbReference type="Pfam" id="PF12833">
    <property type="entry name" value="HTH_18"/>
    <property type="match status" value="1"/>
</dbReference>
<keyword evidence="1" id="KW-0805">Transcription regulation</keyword>
<dbReference type="InterPro" id="IPR018062">
    <property type="entry name" value="HTH_AraC-typ_CS"/>
</dbReference>
<dbReference type="Proteomes" id="UP000661607">
    <property type="component" value="Unassembled WGS sequence"/>
</dbReference>
<dbReference type="SMART" id="SM00342">
    <property type="entry name" value="HTH_ARAC"/>
    <property type="match status" value="1"/>
</dbReference>
<dbReference type="RefSeq" id="WP_192778384.1">
    <property type="nucleotide sequence ID" value="NZ_BAAASY010000024.1"/>
</dbReference>
<proteinExistence type="predicted"/>
<dbReference type="SUPFAM" id="SSF52317">
    <property type="entry name" value="Class I glutamine amidotransferase-like"/>
    <property type="match status" value="1"/>
</dbReference>
<comment type="caution">
    <text evidence="5">The sequence shown here is derived from an EMBL/GenBank/DDBJ whole genome shotgun (WGS) entry which is preliminary data.</text>
</comment>